<feature type="compositionally biased region" description="Basic and acidic residues" evidence="1">
    <location>
        <begin position="95"/>
        <end position="107"/>
    </location>
</feature>
<proteinExistence type="predicted"/>
<feature type="compositionally biased region" description="Basic and acidic residues" evidence="1">
    <location>
        <begin position="27"/>
        <end position="51"/>
    </location>
</feature>
<organism evidence="2 3">
    <name type="scientific">Lineolata rhizophorae</name>
    <dbReference type="NCBI Taxonomy" id="578093"/>
    <lineage>
        <taxon>Eukaryota</taxon>
        <taxon>Fungi</taxon>
        <taxon>Dikarya</taxon>
        <taxon>Ascomycota</taxon>
        <taxon>Pezizomycotina</taxon>
        <taxon>Dothideomycetes</taxon>
        <taxon>Dothideomycetes incertae sedis</taxon>
        <taxon>Lineolatales</taxon>
        <taxon>Lineolataceae</taxon>
        <taxon>Lineolata</taxon>
    </lineage>
</organism>
<feature type="compositionally biased region" description="Polar residues" evidence="1">
    <location>
        <begin position="64"/>
        <end position="90"/>
    </location>
</feature>
<dbReference type="Proteomes" id="UP000799766">
    <property type="component" value="Unassembled WGS sequence"/>
</dbReference>
<dbReference type="EMBL" id="MU001681">
    <property type="protein sequence ID" value="KAF2457025.1"/>
    <property type="molecule type" value="Genomic_DNA"/>
</dbReference>
<reference evidence="2" key="1">
    <citation type="journal article" date="2020" name="Stud. Mycol.">
        <title>101 Dothideomycetes genomes: a test case for predicting lifestyles and emergence of pathogens.</title>
        <authorList>
            <person name="Haridas S."/>
            <person name="Albert R."/>
            <person name="Binder M."/>
            <person name="Bloem J."/>
            <person name="Labutti K."/>
            <person name="Salamov A."/>
            <person name="Andreopoulos B."/>
            <person name="Baker S."/>
            <person name="Barry K."/>
            <person name="Bills G."/>
            <person name="Bluhm B."/>
            <person name="Cannon C."/>
            <person name="Castanera R."/>
            <person name="Culley D."/>
            <person name="Daum C."/>
            <person name="Ezra D."/>
            <person name="Gonzalez J."/>
            <person name="Henrissat B."/>
            <person name="Kuo A."/>
            <person name="Liang C."/>
            <person name="Lipzen A."/>
            <person name="Lutzoni F."/>
            <person name="Magnuson J."/>
            <person name="Mondo S."/>
            <person name="Nolan M."/>
            <person name="Ohm R."/>
            <person name="Pangilinan J."/>
            <person name="Park H.-J."/>
            <person name="Ramirez L."/>
            <person name="Alfaro M."/>
            <person name="Sun H."/>
            <person name="Tritt A."/>
            <person name="Yoshinaga Y."/>
            <person name="Zwiers L.-H."/>
            <person name="Turgeon B."/>
            <person name="Goodwin S."/>
            <person name="Spatafora J."/>
            <person name="Crous P."/>
            <person name="Grigoriev I."/>
        </authorList>
    </citation>
    <scope>NUCLEOTIDE SEQUENCE</scope>
    <source>
        <strain evidence="2">ATCC 16933</strain>
    </source>
</reference>
<evidence type="ECO:0000313" key="2">
    <source>
        <dbReference type="EMBL" id="KAF2457025.1"/>
    </source>
</evidence>
<evidence type="ECO:0000313" key="3">
    <source>
        <dbReference type="Proteomes" id="UP000799766"/>
    </source>
</evidence>
<feature type="region of interest" description="Disordered" evidence="1">
    <location>
        <begin position="1"/>
        <end position="145"/>
    </location>
</feature>
<protein>
    <submittedName>
        <fullName evidence="2">Uncharacterized protein</fullName>
    </submittedName>
</protein>
<evidence type="ECO:0000256" key="1">
    <source>
        <dbReference type="SAM" id="MobiDB-lite"/>
    </source>
</evidence>
<name>A0A6A6NZ52_9PEZI</name>
<keyword evidence="3" id="KW-1185">Reference proteome</keyword>
<feature type="compositionally biased region" description="Basic residues" evidence="1">
    <location>
        <begin position="108"/>
        <end position="118"/>
    </location>
</feature>
<accession>A0A6A6NZ52</accession>
<gene>
    <name evidence="2" type="ORF">BDY21DRAFT_344676</name>
</gene>
<dbReference type="AlphaFoldDB" id="A0A6A6NZ52"/>
<sequence>MTPEPGDEAAKMIEVIDLTGDSDEEEDKAKDKKNENIHDKTEETVHMKAEETETDDPAQVIDEPSTTAPEAEQPAQQTLVQAPQPLSTQGMKRKHSEEPESDQEHPTLKRKTKKLKAKATHDDTEMEIDEQPKVQEEPESEPEII</sequence>